<evidence type="ECO:0000313" key="2">
    <source>
        <dbReference type="Proteomes" id="UP000248916"/>
    </source>
</evidence>
<evidence type="ECO:0008006" key="3">
    <source>
        <dbReference type="Google" id="ProtNLM"/>
    </source>
</evidence>
<reference evidence="1 2" key="1">
    <citation type="submission" date="2018-06" db="EMBL/GenBank/DDBJ databases">
        <title>Genomic Encyclopedia of Archaeal and Bacterial Type Strains, Phase II (KMG-II): from individual species to whole genera.</title>
        <authorList>
            <person name="Goeker M."/>
        </authorList>
    </citation>
    <scope>NUCLEOTIDE SEQUENCE [LARGE SCALE GENOMIC DNA]</scope>
    <source>
        <strain evidence="1 2">DSM 22009</strain>
    </source>
</reference>
<proteinExistence type="predicted"/>
<dbReference type="Proteomes" id="UP000248916">
    <property type="component" value="Unassembled WGS sequence"/>
</dbReference>
<organism evidence="1 2">
    <name type="scientific">Palleronia aestuarii</name>
    <dbReference type="NCBI Taxonomy" id="568105"/>
    <lineage>
        <taxon>Bacteria</taxon>
        <taxon>Pseudomonadati</taxon>
        <taxon>Pseudomonadota</taxon>
        <taxon>Alphaproteobacteria</taxon>
        <taxon>Rhodobacterales</taxon>
        <taxon>Roseobacteraceae</taxon>
        <taxon>Palleronia</taxon>
    </lineage>
</organism>
<comment type="caution">
    <text evidence="1">The sequence shown here is derived from an EMBL/GenBank/DDBJ whole genome shotgun (WGS) entry which is preliminary data.</text>
</comment>
<protein>
    <recommendedName>
        <fullName evidence="3">DUF1850 domain-containing protein</fullName>
    </recommendedName>
</protein>
<sequence length="170" mass="17577">MRSATTRKRGRRSRTICVRDARAGRGGAAALLAVLALPAAGGTLSVEGPDGPIYEIAVPRGGGWCLEWAHSVTGGAVADCFVNADGRMVLDRSYLHDYAAGLGEVPGRGHVVAAPGGGYWIEGIDEPVPGDALPLRVGGPRVGHRIEAGGQTYDLTARAAGARVILRLTE</sequence>
<accession>A0A2W7MY96</accession>
<dbReference type="InterPro" id="IPR015001">
    <property type="entry name" value="DUF1850"/>
</dbReference>
<name>A0A2W7MY96_9RHOB</name>
<dbReference type="Pfam" id="PF08905">
    <property type="entry name" value="DUF1850"/>
    <property type="match status" value="1"/>
</dbReference>
<evidence type="ECO:0000313" key="1">
    <source>
        <dbReference type="EMBL" id="PZX13075.1"/>
    </source>
</evidence>
<keyword evidence="2" id="KW-1185">Reference proteome</keyword>
<dbReference type="AlphaFoldDB" id="A0A2W7MY96"/>
<dbReference type="EMBL" id="QKZL01000019">
    <property type="protein sequence ID" value="PZX13075.1"/>
    <property type="molecule type" value="Genomic_DNA"/>
</dbReference>
<gene>
    <name evidence="1" type="ORF">LX81_03303</name>
</gene>